<sequence>MIHAQRSDGFFSSPLVIADSTIEIDHEDKGEKHHSALTQQLHLNCASVIRFSAS</sequence>
<name>A0A218V3M6_9PASE</name>
<evidence type="ECO:0000313" key="1">
    <source>
        <dbReference type="EMBL" id="OWK60624.1"/>
    </source>
</evidence>
<gene>
    <name evidence="1" type="ORF">RLOC_00014660</name>
</gene>
<proteinExistence type="predicted"/>
<organism evidence="1 2">
    <name type="scientific">Lonchura striata</name>
    <name type="common">white-rumped munia</name>
    <dbReference type="NCBI Taxonomy" id="40157"/>
    <lineage>
        <taxon>Eukaryota</taxon>
        <taxon>Metazoa</taxon>
        <taxon>Chordata</taxon>
        <taxon>Craniata</taxon>
        <taxon>Vertebrata</taxon>
        <taxon>Euteleostomi</taxon>
        <taxon>Archelosauria</taxon>
        <taxon>Archosauria</taxon>
        <taxon>Dinosauria</taxon>
        <taxon>Saurischia</taxon>
        <taxon>Theropoda</taxon>
        <taxon>Coelurosauria</taxon>
        <taxon>Aves</taxon>
        <taxon>Neognathae</taxon>
        <taxon>Neoaves</taxon>
        <taxon>Telluraves</taxon>
        <taxon>Australaves</taxon>
        <taxon>Passeriformes</taxon>
        <taxon>Passeroidea</taxon>
        <taxon>Estrildidae</taxon>
        <taxon>Estrildinae</taxon>
        <taxon>Lonchura</taxon>
    </lineage>
</organism>
<dbReference type="AlphaFoldDB" id="A0A218V3M6"/>
<protein>
    <submittedName>
        <fullName evidence="1">Uncharacterized protein</fullName>
    </submittedName>
</protein>
<dbReference type="EMBL" id="MUZQ01000056">
    <property type="protein sequence ID" value="OWK60624.1"/>
    <property type="molecule type" value="Genomic_DNA"/>
</dbReference>
<comment type="caution">
    <text evidence="1">The sequence shown here is derived from an EMBL/GenBank/DDBJ whole genome shotgun (WGS) entry which is preliminary data.</text>
</comment>
<accession>A0A218V3M6</accession>
<evidence type="ECO:0000313" key="2">
    <source>
        <dbReference type="Proteomes" id="UP000197619"/>
    </source>
</evidence>
<keyword evidence="2" id="KW-1185">Reference proteome</keyword>
<dbReference type="Proteomes" id="UP000197619">
    <property type="component" value="Unassembled WGS sequence"/>
</dbReference>
<reference evidence="1 2" key="1">
    <citation type="submission" date="2017-05" db="EMBL/GenBank/DDBJ databases">
        <title>Genome of assembly of the Bengalese finch, Lonchura striata domestica.</title>
        <authorList>
            <person name="Colquitt B.M."/>
            <person name="Brainard M.S."/>
        </authorList>
    </citation>
    <scope>NUCLEOTIDE SEQUENCE [LARGE SCALE GENOMIC DNA]</scope>
    <source>
        <strain evidence="1">White83orange57</strain>
    </source>
</reference>